<keyword evidence="3" id="KW-1185">Reference proteome</keyword>
<dbReference type="SUPFAM" id="SSF52540">
    <property type="entry name" value="P-loop containing nucleoside triphosphate hydrolases"/>
    <property type="match status" value="1"/>
</dbReference>
<dbReference type="Gene3D" id="3.40.50.300">
    <property type="entry name" value="P-loop containing nucleotide triphosphate hydrolases"/>
    <property type="match status" value="1"/>
</dbReference>
<dbReference type="Proteomes" id="UP000199086">
    <property type="component" value="Unassembled WGS sequence"/>
</dbReference>
<dbReference type="RefSeq" id="WP_092607933.1">
    <property type="nucleotide sequence ID" value="NZ_FMYF01000003.1"/>
</dbReference>
<evidence type="ECO:0000259" key="1">
    <source>
        <dbReference type="Pfam" id="PF13614"/>
    </source>
</evidence>
<dbReference type="OrthoDB" id="9815116at2"/>
<name>A0A1G6GHR4_9ACTN</name>
<dbReference type="PANTHER" id="PTHR13696:SF52">
    <property type="entry name" value="PARA FAMILY PROTEIN CT_582"/>
    <property type="match status" value="1"/>
</dbReference>
<feature type="domain" description="AAA" evidence="1">
    <location>
        <begin position="3"/>
        <end position="198"/>
    </location>
</feature>
<dbReference type="InterPro" id="IPR050678">
    <property type="entry name" value="DNA_Partitioning_ATPase"/>
</dbReference>
<reference evidence="2 3" key="1">
    <citation type="submission" date="2016-06" db="EMBL/GenBank/DDBJ databases">
        <authorList>
            <person name="Olsen C.W."/>
            <person name="Carey S."/>
            <person name="Hinshaw L."/>
            <person name="Karasin A.I."/>
        </authorList>
    </citation>
    <scope>NUCLEOTIDE SEQUENCE [LARGE SCALE GENOMIC DNA]</scope>
    <source>
        <strain evidence="2 3">LZ-22</strain>
    </source>
</reference>
<accession>A0A1G6GHR4</accession>
<dbReference type="InterPro" id="IPR027417">
    <property type="entry name" value="P-loop_NTPase"/>
</dbReference>
<dbReference type="Pfam" id="PF13614">
    <property type="entry name" value="AAA_31"/>
    <property type="match status" value="1"/>
</dbReference>
<sequence length="286" mass="31711">MTHVISVLNMKGGVGKTTVTMMLGEFLAGEFGKKVLLVDMDPQISLSIAMLGESHWSQVNEANATLVPLFLDALIEGRRSAPQFDVIKTRQQNASNVQDVTTVDLLPSSYDVIPLQRHLAVMTVARHSEIKAWDILGPGIAPIIDEYDYVLIDCPPSLEVMTMNALRISEGFVIPTIPDVLSTYGIPLVQEQVGAFAEEVGMEHPRELGIVINKYRMLASIHRSQIVRMRGDASLPQLFEPWIPETGRVSASASDEGFPSLRTKYGWDTYRAMKQLTEGFVRRVEA</sequence>
<dbReference type="EMBL" id="FMYF01000003">
    <property type="protein sequence ID" value="SDB81484.1"/>
    <property type="molecule type" value="Genomic_DNA"/>
</dbReference>
<dbReference type="AlphaFoldDB" id="A0A1G6GHR4"/>
<dbReference type="PANTHER" id="PTHR13696">
    <property type="entry name" value="P-LOOP CONTAINING NUCLEOSIDE TRIPHOSPHATE HYDROLASE"/>
    <property type="match status" value="1"/>
</dbReference>
<dbReference type="STRING" id="1577474.GA0111570_103289"/>
<evidence type="ECO:0000313" key="2">
    <source>
        <dbReference type="EMBL" id="SDB81484.1"/>
    </source>
</evidence>
<proteinExistence type="predicted"/>
<dbReference type="CDD" id="cd02042">
    <property type="entry name" value="ParAB_family"/>
    <property type="match status" value="1"/>
</dbReference>
<evidence type="ECO:0000313" key="3">
    <source>
        <dbReference type="Proteomes" id="UP000199086"/>
    </source>
</evidence>
<protein>
    <submittedName>
        <fullName evidence="2">Chromosome partitioning protein</fullName>
    </submittedName>
</protein>
<gene>
    <name evidence="2" type="ORF">GA0111570_103289</name>
</gene>
<dbReference type="InterPro" id="IPR025669">
    <property type="entry name" value="AAA_dom"/>
</dbReference>
<organism evidence="2 3">
    <name type="scientific">Raineyella antarctica</name>
    <dbReference type="NCBI Taxonomy" id="1577474"/>
    <lineage>
        <taxon>Bacteria</taxon>
        <taxon>Bacillati</taxon>
        <taxon>Actinomycetota</taxon>
        <taxon>Actinomycetes</taxon>
        <taxon>Propionibacteriales</taxon>
        <taxon>Propionibacteriaceae</taxon>
        <taxon>Raineyella</taxon>
    </lineage>
</organism>